<feature type="transmembrane region" description="Helical" evidence="1">
    <location>
        <begin position="12"/>
        <end position="36"/>
    </location>
</feature>
<keyword evidence="1" id="KW-1133">Transmembrane helix</keyword>
<dbReference type="AlphaFoldDB" id="A0A1T4VZK2"/>
<keyword evidence="3" id="KW-1185">Reference proteome</keyword>
<dbReference type="Proteomes" id="UP000189733">
    <property type="component" value="Unassembled WGS sequence"/>
</dbReference>
<proteinExistence type="predicted"/>
<dbReference type="EMBL" id="FUYA01000003">
    <property type="protein sequence ID" value="SKA70238.1"/>
    <property type="molecule type" value="Genomic_DNA"/>
</dbReference>
<dbReference type="RefSeq" id="WP_078684598.1">
    <property type="nucleotide sequence ID" value="NZ_FUYA01000003.1"/>
</dbReference>
<organism evidence="2 3">
    <name type="scientific">Desulfobaculum bizertense DSM 18034</name>
    <dbReference type="NCBI Taxonomy" id="1121442"/>
    <lineage>
        <taxon>Bacteria</taxon>
        <taxon>Pseudomonadati</taxon>
        <taxon>Thermodesulfobacteriota</taxon>
        <taxon>Desulfovibrionia</taxon>
        <taxon>Desulfovibrionales</taxon>
        <taxon>Desulfovibrionaceae</taxon>
        <taxon>Desulfobaculum</taxon>
    </lineage>
</organism>
<evidence type="ECO:0000256" key="1">
    <source>
        <dbReference type="SAM" id="Phobius"/>
    </source>
</evidence>
<gene>
    <name evidence="2" type="ORF">SAMN02745702_01309</name>
</gene>
<keyword evidence="1" id="KW-0812">Transmembrane</keyword>
<sequence>MPYGSFRFEGRGLSYWWLAIWTTVLTVVTFGIYWPWAYSAKQRWIAKNTYVDGKQLVFMGTGAGFFVTWLLIIILSIVTFGLYAPWAACRIKRWQINNLYYADAGDNEQF</sequence>
<reference evidence="2 3" key="1">
    <citation type="submission" date="2017-02" db="EMBL/GenBank/DDBJ databases">
        <authorList>
            <person name="Peterson S.W."/>
        </authorList>
    </citation>
    <scope>NUCLEOTIDE SEQUENCE [LARGE SCALE GENOMIC DNA]</scope>
    <source>
        <strain evidence="2 3">DSM 18034</strain>
    </source>
</reference>
<feature type="transmembrane region" description="Helical" evidence="1">
    <location>
        <begin position="56"/>
        <end position="83"/>
    </location>
</feature>
<dbReference type="OrthoDB" id="9765721at2"/>
<evidence type="ECO:0000313" key="2">
    <source>
        <dbReference type="EMBL" id="SKA70238.1"/>
    </source>
</evidence>
<dbReference type="Pfam" id="PF05987">
    <property type="entry name" value="DUF898"/>
    <property type="match status" value="1"/>
</dbReference>
<evidence type="ECO:0000313" key="3">
    <source>
        <dbReference type="Proteomes" id="UP000189733"/>
    </source>
</evidence>
<accession>A0A1T4VZK2</accession>
<evidence type="ECO:0008006" key="4">
    <source>
        <dbReference type="Google" id="ProtNLM"/>
    </source>
</evidence>
<keyword evidence="1" id="KW-0472">Membrane</keyword>
<dbReference type="InterPro" id="IPR010295">
    <property type="entry name" value="DUF898"/>
</dbReference>
<name>A0A1T4VZK2_9BACT</name>
<protein>
    <recommendedName>
        <fullName evidence="4">DUF898 domain-containing protein</fullName>
    </recommendedName>
</protein>